<gene>
    <name evidence="3" type="ORF">AMECASPLE_034553</name>
</gene>
<feature type="transmembrane region" description="Helical" evidence="2">
    <location>
        <begin position="116"/>
        <end position="134"/>
    </location>
</feature>
<evidence type="ECO:0000313" key="3">
    <source>
        <dbReference type="EMBL" id="MEQ2316646.1"/>
    </source>
</evidence>
<evidence type="ECO:0000256" key="1">
    <source>
        <dbReference type="SAM" id="MobiDB-lite"/>
    </source>
</evidence>
<sequence length="246" mass="26837">MTTTGRRYGDGRDGSGDGGHTRRGGAAHLRGPAAPGRSVFLGRVCSQPVEQAIFVASMPLKLFYALSALVRFDDWSTRAERRPRTSSLWPGSCGTHGLRSSAPCTYRGHCRRASGFFFLCVCHSSWWLFFPILFCVLECFTMSCCGSFLFFFNFNIFIPLLSSSNLPISSPLPSCLPSRLLFHVSALSQNDVPPASTYPASQARTGSSCGRMSVYTGRPLGTRGPEKDLGMRMLLDLTRGLGAVEI</sequence>
<proteinExistence type="predicted"/>
<keyword evidence="2" id="KW-1133">Transmembrane helix</keyword>
<keyword evidence="2" id="KW-0472">Membrane</keyword>
<keyword evidence="4" id="KW-1185">Reference proteome</keyword>
<evidence type="ECO:0000313" key="4">
    <source>
        <dbReference type="Proteomes" id="UP001469553"/>
    </source>
</evidence>
<evidence type="ECO:0000256" key="2">
    <source>
        <dbReference type="SAM" id="Phobius"/>
    </source>
</evidence>
<accession>A0ABV1AEF8</accession>
<dbReference type="Proteomes" id="UP001469553">
    <property type="component" value="Unassembled WGS sequence"/>
</dbReference>
<dbReference type="EMBL" id="JAHRIP010089558">
    <property type="protein sequence ID" value="MEQ2316646.1"/>
    <property type="molecule type" value="Genomic_DNA"/>
</dbReference>
<comment type="caution">
    <text evidence="3">The sequence shown here is derived from an EMBL/GenBank/DDBJ whole genome shotgun (WGS) entry which is preliminary data.</text>
</comment>
<organism evidence="3 4">
    <name type="scientific">Ameca splendens</name>
    <dbReference type="NCBI Taxonomy" id="208324"/>
    <lineage>
        <taxon>Eukaryota</taxon>
        <taxon>Metazoa</taxon>
        <taxon>Chordata</taxon>
        <taxon>Craniata</taxon>
        <taxon>Vertebrata</taxon>
        <taxon>Euteleostomi</taxon>
        <taxon>Actinopterygii</taxon>
        <taxon>Neopterygii</taxon>
        <taxon>Teleostei</taxon>
        <taxon>Neoteleostei</taxon>
        <taxon>Acanthomorphata</taxon>
        <taxon>Ovalentaria</taxon>
        <taxon>Atherinomorphae</taxon>
        <taxon>Cyprinodontiformes</taxon>
        <taxon>Goodeidae</taxon>
        <taxon>Ameca</taxon>
    </lineage>
</organism>
<reference evidence="3 4" key="1">
    <citation type="submission" date="2021-06" db="EMBL/GenBank/DDBJ databases">
        <authorList>
            <person name="Palmer J.M."/>
        </authorList>
    </citation>
    <scope>NUCLEOTIDE SEQUENCE [LARGE SCALE GENOMIC DNA]</scope>
    <source>
        <strain evidence="3 4">AS_MEX2019</strain>
        <tissue evidence="3">Muscle</tissue>
    </source>
</reference>
<keyword evidence="2" id="KW-0812">Transmembrane</keyword>
<protein>
    <submittedName>
        <fullName evidence="3">Uncharacterized protein</fullName>
    </submittedName>
</protein>
<feature type="region of interest" description="Disordered" evidence="1">
    <location>
        <begin position="1"/>
        <end position="31"/>
    </location>
</feature>
<feature type="transmembrane region" description="Helical" evidence="2">
    <location>
        <begin position="140"/>
        <end position="161"/>
    </location>
</feature>
<name>A0ABV1AEF8_9TELE</name>